<sequence length="988" mass="109916">MPMNALTGKAGLKLGPLVLETLVKHYFEGIVRDKDNSEVVNLRKEELLYDQAFNIVKEFLDAASKHTVEELQSFSNTRTPSPPWVRVVRLLVPMSTCEEAATHLIKALGGEDVAKRVVGGTKWWQVRGVKGVNCEWIVAKKDWQEAKKRHKAYQKAQQEKANGSPKENQIDPPSNESESSEDDDKYDPDMDAMRCILWFHGGGYYFGSVDQERYSIQRYARKINGRIFTVNYRLAPQYPFPCALHDALAAYLYLIQPPEDAAHIPVLPAHIVVGGDSAGGGLTLALLQAIRDSGLPMPAGAVLVSPWCDMTHSFPSIHTNTDTDVMPKYGLSFHKPSTLWPPPPEEVTNRVHETLRSRIRSVVRLDTNGQVRSTRSSEVADPKDLQTSTQTTEDTTSTTYNVKDSSGKPVRVGSTTSLPAPGAPEGQTIRITTESGEELVIEEQVHLYTTNNLLPHPLVSPALGYLGGLPPLFIIASDKEVLRDEIIYTAHKAADPDRFPIKEETRRLYPALEGIESCYGPTKVHLQVYDGDTSPSLLRMLRRKLTRTSVRTDAAHVLPTLFAFTTPAKYCYRAIAAFCKYATGVLGDTPSSPEPLAARSFASQQSPRMDVIQSGESFRLTRTTSPENTPTSPRRPHTSHGSPRASRFTEGSSSPSRQPTKKRSLSVKIARAASGMRRRPTHGEQHVNEDGTVVEVPQSAPADQGRNNGSVDVAGPRFWARSASDRSIRTANVRMAGDPTVYLEPTLSFQDNMIRERVSTQGTVRPLEPESDLPALQVPVDIIGNINELAARRYLDGLRYFDQKFAHTKKTIAKQRKRNLERSKKDTVRNITQLQMYLNQDDDSSDPKVKVKSRSKSRERKGVKEGLMAASGSWSWAWALDADEHPPPSSIVSRRDTEDARELAKIADQSVLPEEKSMSGNNLWNVMVNFLTITPDRDADKGKEKEKAEDDTRGRKTGENEKRGRSVSKSAWSKFRIAWSAHRPSASQ</sequence>
<accession>A0A5C3N1M8</accession>
<dbReference type="Proteomes" id="UP000305948">
    <property type="component" value="Unassembled WGS sequence"/>
</dbReference>
<feature type="region of interest" description="Disordered" evidence="2">
    <location>
        <begin position="149"/>
        <end position="185"/>
    </location>
</feature>
<dbReference type="EMBL" id="ML213512">
    <property type="protein sequence ID" value="TFK50945.1"/>
    <property type="molecule type" value="Genomic_DNA"/>
</dbReference>
<proteinExistence type="predicted"/>
<dbReference type="InterPro" id="IPR050300">
    <property type="entry name" value="GDXG_lipolytic_enzyme"/>
</dbReference>
<evidence type="ECO:0000256" key="1">
    <source>
        <dbReference type="ARBA" id="ARBA00022801"/>
    </source>
</evidence>
<organism evidence="4 5">
    <name type="scientific">Heliocybe sulcata</name>
    <dbReference type="NCBI Taxonomy" id="5364"/>
    <lineage>
        <taxon>Eukaryota</taxon>
        <taxon>Fungi</taxon>
        <taxon>Dikarya</taxon>
        <taxon>Basidiomycota</taxon>
        <taxon>Agaricomycotina</taxon>
        <taxon>Agaricomycetes</taxon>
        <taxon>Gloeophyllales</taxon>
        <taxon>Gloeophyllaceae</taxon>
        <taxon>Heliocybe</taxon>
    </lineage>
</organism>
<feature type="compositionally biased region" description="Polar residues" evidence="2">
    <location>
        <begin position="155"/>
        <end position="167"/>
    </location>
</feature>
<feature type="domain" description="Alpha/beta hydrolase fold-3" evidence="3">
    <location>
        <begin position="196"/>
        <end position="326"/>
    </location>
</feature>
<feature type="region of interest" description="Disordered" evidence="2">
    <location>
        <begin position="837"/>
        <end position="866"/>
    </location>
</feature>
<feature type="compositionally biased region" description="Basic residues" evidence="2">
    <location>
        <begin position="850"/>
        <end position="861"/>
    </location>
</feature>
<feature type="region of interest" description="Disordered" evidence="2">
    <location>
        <begin position="937"/>
        <end position="970"/>
    </location>
</feature>
<evidence type="ECO:0000259" key="3">
    <source>
        <dbReference type="Pfam" id="PF07859"/>
    </source>
</evidence>
<dbReference type="InterPro" id="IPR013094">
    <property type="entry name" value="AB_hydrolase_3"/>
</dbReference>
<dbReference type="SUPFAM" id="SSF53474">
    <property type="entry name" value="alpha/beta-Hydrolases"/>
    <property type="match status" value="1"/>
</dbReference>
<name>A0A5C3N1M8_9AGAM</name>
<evidence type="ECO:0000256" key="2">
    <source>
        <dbReference type="SAM" id="MobiDB-lite"/>
    </source>
</evidence>
<feature type="compositionally biased region" description="Basic and acidic residues" evidence="2">
    <location>
        <begin position="937"/>
        <end position="964"/>
    </location>
</feature>
<protein>
    <submittedName>
        <fullName evidence="4">Alpha/beta-hydrolase</fullName>
    </submittedName>
</protein>
<evidence type="ECO:0000313" key="5">
    <source>
        <dbReference type="Proteomes" id="UP000305948"/>
    </source>
</evidence>
<dbReference type="Pfam" id="PF07859">
    <property type="entry name" value="Abhydrolase_3"/>
    <property type="match status" value="1"/>
</dbReference>
<dbReference type="AlphaFoldDB" id="A0A5C3N1M8"/>
<feature type="compositionally biased region" description="Polar residues" evidence="2">
    <location>
        <begin position="615"/>
        <end position="632"/>
    </location>
</feature>
<dbReference type="STRING" id="5364.A0A5C3N1M8"/>
<dbReference type="PANTHER" id="PTHR48081">
    <property type="entry name" value="AB HYDROLASE SUPERFAMILY PROTEIN C4A8.06C"/>
    <property type="match status" value="1"/>
</dbReference>
<feature type="region of interest" description="Disordered" evidence="2">
    <location>
        <begin position="615"/>
        <end position="690"/>
    </location>
</feature>
<dbReference type="InterPro" id="IPR029058">
    <property type="entry name" value="AB_hydrolase_fold"/>
</dbReference>
<dbReference type="PANTHER" id="PTHR48081:SF5">
    <property type="entry name" value="ALPHA_BETA HYDROLASE FOLD-3 DOMAIN-CONTAINING PROTEIN"/>
    <property type="match status" value="1"/>
</dbReference>
<feature type="compositionally biased region" description="Low complexity" evidence="2">
    <location>
        <begin position="386"/>
        <end position="399"/>
    </location>
</feature>
<dbReference type="Gene3D" id="3.40.50.1820">
    <property type="entry name" value="alpha/beta hydrolase"/>
    <property type="match status" value="1"/>
</dbReference>
<dbReference type="OrthoDB" id="1662883at2759"/>
<keyword evidence="1 4" id="KW-0378">Hydrolase</keyword>
<feature type="region of interest" description="Disordered" evidence="2">
    <location>
        <begin position="367"/>
        <end position="427"/>
    </location>
</feature>
<feature type="compositionally biased region" description="Polar residues" evidence="2">
    <location>
        <begin position="367"/>
        <end position="377"/>
    </location>
</feature>
<evidence type="ECO:0000313" key="4">
    <source>
        <dbReference type="EMBL" id="TFK50945.1"/>
    </source>
</evidence>
<dbReference type="GO" id="GO:0016787">
    <property type="term" value="F:hydrolase activity"/>
    <property type="evidence" value="ECO:0007669"/>
    <property type="project" value="UniProtKB-KW"/>
</dbReference>
<gene>
    <name evidence="4" type="ORF">OE88DRAFT_1735675</name>
</gene>
<feature type="compositionally biased region" description="Polar residues" evidence="2">
    <location>
        <begin position="649"/>
        <end position="658"/>
    </location>
</feature>
<reference evidence="4 5" key="1">
    <citation type="journal article" date="2019" name="Nat. Ecol. Evol.">
        <title>Megaphylogeny resolves global patterns of mushroom evolution.</title>
        <authorList>
            <person name="Varga T."/>
            <person name="Krizsan K."/>
            <person name="Foldi C."/>
            <person name="Dima B."/>
            <person name="Sanchez-Garcia M."/>
            <person name="Sanchez-Ramirez S."/>
            <person name="Szollosi G.J."/>
            <person name="Szarkandi J.G."/>
            <person name="Papp V."/>
            <person name="Albert L."/>
            <person name="Andreopoulos W."/>
            <person name="Angelini C."/>
            <person name="Antonin V."/>
            <person name="Barry K.W."/>
            <person name="Bougher N.L."/>
            <person name="Buchanan P."/>
            <person name="Buyck B."/>
            <person name="Bense V."/>
            <person name="Catcheside P."/>
            <person name="Chovatia M."/>
            <person name="Cooper J."/>
            <person name="Damon W."/>
            <person name="Desjardin D."/>
            <person name="Finy P."/>
            <person name="Geml J."/>
            <person name="Haridas S."/>
            <person name="Hughes K."/>
            <person name="Justo A."/>
            <person name="Karasinski D."/>
            <person name="Kautmanova I."/>
            <person name="Kiss B."/>
            <person name="Kocsube S."/>
            <person name="Kotiranta H."/>
            <person name="LaButti K.M."/>
            <person name="Lechner B.E."/>
            <person name="Liimatainen K."/>
            <person name="Lipzen A."/>
            <person name="Lukacs Z."/>
            <person name="Mihaltcheva S."/>
            <person name="Morgado L.N."/>
            <person name="Niskanen T."/>
            <person name="Noordeloos M.E."/>
            <person name="Ohm R.A."/>
            <person name="Ortiz-Santana B."/>
            <person name="Ovrebo C."/>
            <person name="Racz N."/>
            <person name="Riley R."/>
            <person name="Savchenko A."/>
            <person name="Shiryaev A."/>
            <person name="Soop K."/>
            <person name="Spirin V."/>
            <person name="Szebenyi C."/>
            <person name="Tomsovsky M."/>
            <person name="Tulloss R.E."/>
            <person name="Uehling J."/>
            <person name="Grigoriev I.V."/>
            <person name="Vagvolgyi C."/>
            <person name="Papp T."/>
            <person name="Martin F.M."/>
            <person name="Miettinen O."/>
            <person name="Hibbett D.S."/>
            <person name="Nagy L.G."/>
        </authorList>
    </citation>
    <scope>NUCLEOTIDE SEQUENCE [LARGE SCALE GENOMIC DNA]</scope>
    <source>
        <strain evidence="4 5">OMC1185</strain>
    </source>
</reference>
<keyword evidence="5" id="KW-1185">Reference proteome</keyword>